<dbReference type="AlphaFoldDB" id="A0AAV1GHU1"/>
<proteinExistence type="predicted"/>
<gene>
    <name evidence="1" type="ORF">XNOV1_A004954</name>
</gene>
<reference evidence="1" key="1">
    <citation type="submission" date="2023-08" db="EMBL/GenBank/DDBJ databases">
        <authorList>
            <person name="Alioto T."/>
            <person name="Alioto T."/>
            <person name="Gomez Garrido J."/>
        </authorList>
    </citation>
    <scope>NUCLEOTIDE SEQUENCE</scope>
</reference>
<accession>A0AAV1GHU1</accession>
<dbReference type="Proteomes" id="UP001178508">
    <property type="component" value="Chromosome 14"/>
</dbReference>
<name>A0AAV1GHU1_XYRNO</name>
<organism evidence="1 2">
    <name type="scientific">Xyrichtys novacula</name>
    <name type="common">Pearly razorfish</name>
    <name type="synonym">Hemipteronotus novacula</name>
    <dbReference type="NCBI Taxonomy" id="13765"/>
    <lineage>
        <taxon>Eukaryota</taxon>
        <taxon>Metazoa</taxon>
        <taxon>Chordata</taxon>
        <taxon>Craniata</taxon>
        <taxon>Vertebrata</taxon>
        <taxon>Euteleostomi</taxon>
        <taxon>Actinopterygii</taxon>
        <taxon>Neopterygii</taxon>
        <taxon>Teleostei</taxon>
        <taxon>Neoteleostei</taxon>
        <taxon>Acanthomorphata</taxon>
        <taxon>Eupercaria</taxon>
        <taxon>Labriformes</taxon>
        <taxon>Labridae</taxon>
        <taxon>Xyrichtys</taxon>
    </lineage>
</organism>
<sequence>KYLFFDPIQFFTSHSGSLTENRSPTYRLIHQHAPVFGVNSGDGEFRRGLVALSG</sequence>
<keyword evidence="2" id="KW-1185">Reference proteome</keyword>
<feature type="non-terminal residue" evidence="1">
    <location>
        <position position="1"/>
    </location>
</feature>
<evidence type="ECO:0000313" key="1">
    <source>
        <dbReference type="EMBL" id="CAJ1073003.1"/>
    </source>
</evidence>
<evidence type="ECO:0000313" key="2">
    <source>
        <dbReference type="Proteomes" id="UP001178508"/>
    </source>
</evidence>
<dbReference type="EMBL" id="OY660877">
    <property type="protein sequence ID" value="CAJ1073003.1"/>
    <property type="molecule type" value="Genomic_DNA"/>
</dbReference>
<protein>
    <submittedName>
        <fullName evidence="1">Uncharacterized protein</fullName>
    </submittedName>
</protein>